<dbReference type="Proteomes" id="UP001151760">
    <property type="component" value="Unassembled WGS sequence"/>
</dbReference>
<name>A0ABQ5BV91_9ASTR</name>
<evidence type="ECO:0000313" key="2">
    <source>
        <dbReference type="Proteomes" id="UP001151760"/>
    </source>
</evidence>
<organism evidence="1 2">
    <name type="scientific">Tanacetum coccineum</name>
    <dbReference type="NCBI Taxonomy" id="301880"/>
    <lineage>
        <taxon>Eukaryota</taxon>
        <taxon>Viridiplantae</taxon>
        <taxon>Streptophyta</taxon>
        <taxon>Embryophyta</taxon>
        <taxon>Tracheophyta</taxon>
        <taxon>Spermatophyta</taxon>
        <taxon>Magnoliopsida</taxon>
        <taxon>eudicotyledons</taxon>
        <taxon>Gunneridae</taxon>
        <taxon>Pentapetalae</taxon>
        <taxon>asterids</taxon>
        <taxon>campanulids</taxon>
        <taxon>Asterales</taxon>
        <taxon>Asteraceae</taxon>
        <taxon>Asteroideae</taxon>
        <taxon>Anthemideae</taxon>
        <taxon>Anthemidinae</taxon>
        <taxon>Tanacetum</taxon>
    </lineage>
</organism>
<dbReference type="EMBL" id="BQNB010013588">
    <property type="protein sequence ID" value="GJT17797.1"/>
    <property type="molecule type" value="Genomic_DNA"/>
</dbReference>
<comment type="caution">
    <text evidence="1">The sequence shown here is derived from an EMBL/GenBank/DDBJ whole genome shotgun (WGS) entry which is preliminary data.</text>
</comment>
<accession>A0ABQ5BV91</accession>
<protein>
    <submittedName>
        <fullName evidence="1">Uncharacterized protein</fullName>
    </submittedName>
</protein>
<keyword evidence="2" id="KW-1185">Reference proteome</keyword>
<reference evidence="1" key="1">
    <citation type="journal article" date="2022" name="Int. J. Mol. Sci.">
        <title>Draft Genome of Tanacetum Coccineum: Genomic Comparison of Closely Related Tanacetum-Family Plants.</title>
        <authorList>
            <person name="Yamashiro T."/>
            <person name="Shiraishi A."/>
            <person name="Nakayama K."/>
            <person name="Satake H."/>
        </authorList>
    </citation>
    <scope>NUCLEOTIDE SEQUENCE</scope>
</reference>
<sequence>MGRGRMYLRRKDGIRVQQAGEGAATEGGGRRVWWGDRLRRDYGEKERRREWDEKGSRWMRAERDEERSKRREELVERVDRGGLAALDVLR</sequence>
<reference evidence="1" key="2">
    <citation type="submission" date="2022-01" db="EMBL/GenBank/DDBJ databases">
        <authorList>
            <person name="Yamashiro T."/>
            <person name="Shiraishi A."/>
            <person name="Satake H."/>
            <person name="Nakayama K."/>
        </authorList>
    </citation>
    <scope>NUCLEOTIDE SEQUENCE</scope>
</reference>
<evidence type="ECO:0000313" key="1">
    <source>
        <dbReference type="EMBL" id="GJT17797.1"/>
    </source>
</evidence>
<proteinExistence type="predicted"/>
<gene>
    <name evidence="1" type="ORF">Tco_0876503</name>
</gene>